<name>A0A1F5Z4B1_9BACT</name>
<dbReference type="EMBL" id="MFJG01000009">
    <property type="protein sequence ID" value="OGG07290.1"/>
    <property type="molecule type" value="Genomic_DNA"/>
</dbReference>
<evidence type="ECO:0008006" key="3">
    <source>
        <dbReference type="Google" id="ProtNLM"/>
    </source>
</evidence>
<sequence length="252" mass="28687">MIKKDILTKVSANHDAVAQHGEGLCLPNLLRLYYEFILKKRFMTTEQIAYRLGTTTYDGTHDGNFHKFLKESSIPTYEEVECSPQRLVTILKKAPSDAMIIANVFDLHDPRPGYDVTNDGPEGHDLWFMNQMSYGGSYFVQVFDPDTYWGGVKWVEINNLFSFWHDGPGSKSGAIPRDGTFTGQENVRWFIILGMNKDQAYKHFGPPEYETKYIERNGLVVPQSGRLEITNGCGSRQLSRLTNPRGHTVQNL</sequence>
<dbReference type="STRING" id="1798377.A2872_01645"/>
<evidence type="ECO:0000313" key="2">
    <source>
        <dbReference type="Proteomes" id="UP000178681"/>
    </source>
</evidence>
<evidence type="ECO:0000313" key="1">
    <source>
        <dbReference type="EMBL" id="OGG07290.1"/>
    </source>
</evidence>
<dbReference type="AlphaFoldDB" id="A0A1F5Z4B1"/>
<gene>
    <name evidence="1" type="ORF">A2872_01645</name>
</gene>
<dbReference type="Proteomes" id="UP000178681">
    <property type="component" value="Unassembled WGS sequence"/>
</dbReference>
<accession>A0A1F5Z4B1</accession>
<protein>
    <recommendedName>
        <fullName evidence="3">Peptidase C39-like domain-containing protein</fullName>
    </recommendedName>
</protein>
<comment type="caution">
    <text evidence="1">The sequence shown here is derived from an EMBL/GenBank/DDBJ whole genome shotgun (WGS) entry which is preliminary data.</text>
</comment>
<proteinExistence type="predicted"/>
<organism evidence="1 2">
    <name type="scientific">Candidatus Gottesmanbacteria bacterium RIFCSPHIGHO2_01_FULL_42_12</name>
    <dbReference type="NCBI Taxonomy" id="1798377"/>
    <lineage>
        <taxon>Bacteria</taxon>
        <taxon>Candidatus Gottesmaniibacteriota</taxon>
    </lineage>
</organism>
<reference evidence="1 2" key="1">
    <citation type="journal article" date="2016" name="Nat. Commun.">
        <title>Thousands of microbial genomes shed light on interconnected biogeochemical processes in an aquifer system.</title>
        <authorList>
            <person name="Anantharaman K."/>
            <person name="Brown C.T."/>
            <person name="Hug L.A."/>
            <person name="Sharon I."/>
            <person name="Castelle C.J."/>
            <person name="Probst A.J."/>
            <person name="Thomas B.C."/>
            <person name="Singh A."/>
            <person name="Wilkins M.J."/>
            <person name="Karaoz U."/>
            <person name="Brodie E.L."/>
            <person name="Williams K.H."/>
            <person name="Hubbard S.S."/>
            <person name="Banfield J.F."/>
        </authorList>
    </citation>
    <scope>NUCLEOTIDE SEQUENCE [LARGE SCALE GENOMIC DNA]</scope>
</reference>